<reference evidence="3" key="1">
    <citation type="submission" date="2016-10" db="EMBL/GenBank/DDBJ databases">
        <authorList>
            <person name="Varghese N."/>
            <person name="Submissions S."/>
        </authorList>
    </citation>
    <scope>NUCLEOTIDE SEQUENCE [LARGE SCALE GENOMIC DNA]</scope>
    <source>
        <strain evidence="3">IBRC-M 10760</strain>
    </source>
</reference>
<feature type="coiled-coil region" evidence="1">
    <location>
        <begin position="228"/>
        <end position="292"/>
    </location>
</feature>
<evidence type="ECO:0000256" key="1">
    <source>
        <dbReference type="SAM" id="Coils"/>
    </source>
</evidence>
<proteinExistence type="predicted"/>
<dbReference type="AlphaFoldDB" id="A0A1G7U589"/>
<evidence type="ECO:0000313" key="2">
    <source>
        <dbReference type="EMBL" id="SDG42736.1"/>
    </source>
</evidence>
<gene>
    <name evidence="2" type="ORF">SAMN05216218_1394</name>
</gene>
<evidence type="ECO:0000313" key="3">
    <source>
        <dbReference type="Proteomes" id="UP000199076"/>
    </source>
</evidence>
<accession>A0A1G7U589</accession>
<sequence length="386" mass="43122">MTDAALAVTERAVERFTETYLKSLGAEITKEGRQWTVSLPEDAPTDLELDGAVLEIIDEPNDVEEGVFAIAPESPFVERMLDEAADRTPTGSLALTGERVEIQLPPWLTNGPVDVVDQTFTPYYDRRAVCALFHVGIETVSEYQREELHAVAIDLNDHEERPPLADTYLELTDDGQPELDEGRAIDEKELTDALDVAYTTLEDELSSTVRETRERATRAAEVELDEYRQFVRQRRDELSDEIDSLTTRIEDVTETIGTASQQEERVEALRKRKKLRAERDDLRSELDDLTTKIEAGFPDKRQEIRERHALTVRLRPVAATAVSYERGDLDLTLGAGETTISKSYGYALGVGVVEEVACDRCGQQLTAENPLDLDGKQTVGAACCDD</sequence>
<keyword evidence="3" id="KW-1185">Reference proteome</keyword>
<dbReference type="EMBL" id="FNBK01000039">
    <property type="protein sequence ID" value="SDG42736.1"/>
    <property type="molecule type" value="Genomic_DNA"/>
</dbReference>
<organism evidence="2 3">
    <name type="scientific">Halorientalis regularis</name>
    <dbReference type="NCBI Taxonomy" id="660518"/>
    <lineage>
        <taxon>Archaea</taxon>
        <taxon>Methanobacteriati</taxon>
        <taxon>Methanobacteriota</taxon>
        <taxon>Stenosarchaea group</taxon>
        <taxon>Halobacteria</taxon>
        <taxon>Halobacteriales</taxon>
        <taxon>Haloarculaceae</taxon>
        <taxon>Halorientalis</taxon>
    </lineage>
</organism>
<keyword evidence="1" id="KW-0175">Coiled coil</keyword>
<protein>
    <submittedName>
        <fullName evidence="2">Uncharacterized protein</fullName>
    </submittedName>
</protein>
<dbReference type="OrthoDB" id="162956at2157"/>
<dbReference type="Proteomes" id="UP000199076">
    <property type="component" value="Unassembled WGS sequence"/>
</dbReference>
<dbReference type="RefSeq" id="WP_092695800.1">
    <property type="nucleotide sequence ID" value="NZ_FNBK01000039.1"/>
</dbReference>
<name>A0A1G7U589_9EURY</name>